<protein>
    <submittedName>
        <fullName evidence="5">DNA-binding transcriptional regulator, GntR family</fullName>
    </submittedName>
</protein>
<dbReference type="AlphaFoldDB" id="A0A1H4IJP7"/>
<dbReference type="RefSeq" id="WP_073369014.1">
    <property type="nucleotide sequence ID" value="NZ_FNTL01000002.1"/>
</dbReference>
<dbReference type="SMART" id="SM00345">
    <property type="entry name" value="HTH_GNTR"/>
    <property type="match status" value="1"/>
</dbReference>
<dbReference type="PANTHER" id="PTHR43537">
    <property type="entry name" value="TRANSCRIPTIONAL REGULATOR, GNTR FAMILY"/>
    <property type="match status" value="1"/>
</dbReference>
<dbReference type="InterPro" id="IPR036390">
    <property type="entry name" value="WH_DNA-bd_sf"/>
</dbReference>
<gene>
    <name evidence="5" type="ORF">SAMN04490220_0094</name>
</gene>
<dbReference type="InterPro" id="IPR008920">
    <property type="entry name" value="TF_FadR/GntR_C"/>
</dbReference>
<evidence type="ECO:0000313" key="5">
    <source>
        <dbReference type="EMBL" id="SEB34143.1"/>
    </source>
</evidence>
<dbReference type="Gene3D" id="1.20.120.530">
    <property type="entry name" value="GntR ligand-binding domain-like"/>
    <property type="match status" value="1"/>
</dbReference>
<dbReference type="EMBL" id="FNTL01000002">
    <property type="protein sequence ID" value="SEB34143.1"/>
    <property type="molecule type" value="Genomic_DNA"/>
</dbReference>
<dbReference type="InterPro" id="IPR011711">
    <property type="entry name" value="GntR_C"/>
</dbReference>
<dbReference type="OrthoDB" id="8680240at2"/>
<dbReference type="GO" id="GO:0003677">
    <property type="term" value="F:DNA binding"/>
    <property type="evidence" value="ECO:0007669"/>
    <property type="project" value="UniProtKB-KW"/>
</dbReference>
<dbReference type="PRINTS" id="PR00035">
    <property type="entry name" value="HTHGNTR"/>
</dbReference>
<dbReference type="PANTHER" id="PTHR43537:SF24">
    <property type="entry name" value="GLUCONATE OPERON TRANSCRIPTIONAL REPRESSOR"/>
    <property type="match status" value="1"/>
</dbReference>
<dbReference type="SMART" id="SM00895">
    <property type="entry name" value="FCD"/>
    <property type="match status" value="1"/>
</dbReference>
<evidence type="ECO:0000313" key="6">
    <source>
        <dbReference type="Proteomes" id="UP000183407"/>
    </source>
</evidence>
<evidence type="ECO:0000256" key="2">
    <source>
        <dbReference type="ARBA" id="ARBA00023125"/>
    </source>
</evidence>
<dbReference type="Proteomes" id="UP000183407">
    <property type="component" value="Unassembled WGS sequence"/>
</dbReference>
<dbReference type="SUPFAM" id="SSF46785">
    <property type="entry name" value="Winged helix' DNA-binding domain"/>
    <property type="match status" value="1"/>
</dbReference>
<keyword evidence="1" id="KW-0805">Transcription regulation</keyword>
<dbReference type="InterPro" id="IPR000524">
    <property type="entry name" value="Tscrpt_reg_HTH_GntR"/>
</dbReference>
<name>A0A1H4IJP7_RHOJO</name>
<evidence type="ECO:0000256" key="3">
    <source>
        <dbReference type="ARBA" id="ARBA00023163"/>
    </source>
</evidence>
<reference evidence="6" key="1">
    <citation type="submission" date="2016-10" db="EMBL/GenBank/DDBJ databases">
        <authorList>
            <person name="Varghese N."/>
        </authorList>
    </citation>
    <scope>NUCLEOTIDE SEQUENCE [LARGE SCALE GENOMIC DNA]</scope>
    <source>
        <strain evidence="6">DSM 44719</strain>
    </source>
</reference>
<dbReference type="SUPFAM" id="SSF48008">
    <property type="entry name" value="GntR ligand-binding domain-like"/>
    <property type="match status" value="1"/>
</dbReference>
<dbReference type="CDD" id="cd07377">
    <property type="entry name" value="WHTH_GntR"/>
    <property type="match status" value="1"/>
</dbReference>
<sequence length="224" mass="24739">MTEVLGTYRVARSAAPVREQAVIQLRNLVAGRFQPGERVIEATVCELLGTSRTTVREALRQLETEGLIEIVPGKGPTVARVDESDIRDLYEIREVLESFAIMLFTERATADEKVRLASAFGDLEKAAASGEATQVLEAKQVFYDVLFEGAHNKSISVLSQSIYYRVARVRLASLSAARIRAGIEELRIVHRFMAAGSAQEAQDAYAVHMQNAREAAVEAVKRFN</sequence>
<organism evidence="5 6">
    <name type="scientific">Rhodococcus jostii</name>
    <dbReference type="NCBI Taxonomy" id="132919"/>
    <lineage>
        <taxon>Bacteria</taxon>
        <taxon>Bacillati</taxon>
        <taxon>Actinomycetota</taxon>
        <taxon>Actinomycetes</taxon>
        <taxon>Mycobacteriales</taxon>
        <taxon>Nocardiaceae</taxon>
        <taxon>Rhodococcus</taxon>
    </lineage>
</organism>
<evidence type="ECO:0000259" key="4">
    <source>
        <dbReference type="PROSITE" id="PS50949"/>
    </source>
</evidence>
<keyword evidence="3" id="KW-0804">Transcription</keyword>
<proteinExistence type="predicted"/>
<dbReference type="PROSITE" id="PS50949">
    <property type="entry name" value="HTH_GNTR"/>
    <property type="match status" value="1"/>
</dbReference>
<evidence type="ECO:0000256" key="1">
    <source>
        <dbReference type="ARBA" id="ARBA00023015"/>
    </source>
</evidence>
<keyword evidence="2 5" id="KW-0238">DNA-binding</keyword>
<dbReference type="Gene3D" id="1.10.10.10">
    <property type="entry name" value="Winged helix-like DNA-binding domain superfamily/Winged helix DNA-binding domain"/>
    <property type="match status" value="1"/>
</dbReference>
<feature type="domain" description="HTH gntR-type" evidence="4">
    <location>
        <begin position="15"/>
        <end position="81"/>
    </location>
</feature>
<dbReference type="GO" id="GO:0003700">
    <property type="term" value="F:DNA-binding transcription factor activity"/>
    <property type="evidence" value="ECO:0007669"/>
    <property type="project" value="InterPro"/>
</dbReference>
<dbReference type="InterPro" id="IPR036388">
    <property type="entry name" value="WH-like_DNA-bd_sf"/>
</dbReference>
<dbReference type="Pfam" id="PF07729">
    <property type="entry name" value="FCD"/>
    <property type="match status" value="1"/>
</dbReference>
<dbReference type="Pfam" id="PF00392">
    <property type="entry name" value="GntR"/>
    <property type="match status" value="1"/>
</dbReference>
<accession>A0A1H4IJP7</accession>